<dbReference type="Proteomes" id="UP000730482">
    <property type="component" value="Unassembled WGS sequence"/>
</dbReference>
<dbReference type="RefSeq" id="WP_212010339.1">
    <property type="nucleotide sequence ID" value="NZ_JAAFYZ010000055.1"/>
</dbReference>
<feature type="transmembrane region" description="Helical" evidence="2">
    <location>
        <begin position="148"/>
        <end position="167"/>
    </location>
</feature>
<protein>
    <submittedName>
        <fullName evidence="3">Uncharacterized protein</fullName>
    </submittedName>
</protein>
<evidence type="ECO:0000256" key="1">
    <source>
        <dbReference type="SAM" id="MobiDB-lite"/>
    </source>
</evidence>
<sequence length="592" mass="58284">MSATGSNENQNSTGPDPDGSRADRARRPAASGPGGFADLAGMREAILRAERGTPAGAAGAPAGPEALLDALRRSRRVGGTPAGGSSIGGAFALDAGPEPEPDSEPPLRSRGGGVNKPRAVVPTPLLAAEAVRLVDTAHSKRARMVTAIGLPAVFLAATGVAVMPTVANAASSSSSTSTSPTSTSCAPGSSAVPNTGGAKSSAPTSAPSSTPSSAAGKPSSAPSTPGAPQPSGGSSTPKPSSSAPQSKPSGAPSGAPNPVTPTPTGANTGPTAPPPSASASKAPSSAPSSTPSPSSSVTWWNPLSWLGTTVNGVFNPAPSSSPSTVNKLAAAPAATPSSNPTSSPAPILSIGLGGSTSPSPSGTPSSKPSVPSTPQPSSSESSKPSAPSSTPSTPTSSSSSTSGASSPSSVPSGVPTYQGHVLTAPTTVCVQSAAAQPFREVEWHLSASSLTLTNQKFLGFQKIQTGDGQTVTVMAIHADSIDLTDMVTYNEDGNVPILSDGGRGQNVHLTNVTLHVLKQVGTMTAPLPLGPVTLGPPGEAGTDLISQAVMALLQLNLPLPPSTFTHVDVDQYMLTSDTLDIPGFNVEAPILK</sequence>
<comment type="caution">
    <text evidence="3">The sequence shown here is derived from an EMBL/GenBank/DDBJ whole genome shotgun (WGS) entry which is preliminary data.</text>
</comment>
<feature type="compositionally biased region" description="Low complexity" evidence="1">
    <location>
        <begin position="170"/>
        <end position="270"/>
    </location>
</feature>
<name>A0ABS5KRT1_9ACTN</name>
<gene>
    <name evidence="3" type="ORF">KGQ19_18010</name>
</gene>
<evidence type="ECO:0000256" key="2">
    <source>
        <dbReference type="SAM" id="Phobius"/>
    </source>
</evidence>
<evidence type="ECO:0000313" key="3">
    <source>
        <dbReference type="EMBL" id="MBS2548763.1"/>
    </source>
</evidence>
<keyword evidence="4" id="KW-1185">Reference proteome</keyword>
<feature type="compositionally biased region" description="Low complexity" evidence="1">
    <location>
        <begin position="329"/>
        <end position="346"/>
    </location>
</feature>
<accession>A0ABS5KRT1</accession>
<feature type="compositionally biased region" description="Low complexity" evidence="1">
    <location>
        <begin position="355"/>
        <end position="413"/>
    </location>
</feature>
<proteinExistence type="predicted"/>
<keyword evidence="2" id="KW-0472">Membrane</keyword>
<feature type="region of interest" description="Disordered" evidence="1">
    <location>
        <begin position="170"/>
        <end position="413"/>
    </location>
</feature>
<feature type="compositionally biased region" description="Polar residues" evidence="1">
    <location>
        <begin position="306"/>
        <end position="326"/>
    </location>
</feature>
<feature type="region of interest" description="Disordered" evidence="1">
    <location>
        <begin position="1"/>
        <end position="38"/>
    </location>
</feature>
<organism evidence="3 4">
    <name type="scientific">Catenulispora pinistramenti</name>
    <dbReference type="NCBI Taxonomy" id="2705254"/>
    <lineage>
        <taxon>Bacteria</taxon>
        <taxon>Bacillati</taxon>
        <taxon>Actinomycetota</taxon>
        <taxon>Actinomycetes</taxon>
        <taxon>Catenulisporales</taxon>
        <taxon>Catenulisporaceae</taxon>
        <taxon>Catenulispora</taxon>
    </lineage>
</organism>
<dbReference type="EMBL" id="JAAFYZ010000055">
    <property type="protein sequence ID" value="MBS2548763.1"/>
    <property type="molecule type" value="Genomic_DNA"/>
</dbReference>
<reference evidence="3 4" key="1">
    <citation type="submission" date="2020-02" db="EMBL/GenBank/DDBJ databases">
        <title>Acidophilic actinobacteria isolated from forest soil.</title>
        <authorList>
            <person name="Golinska P."/>
        </authorList>
    </citation>
    <scope>NUCLEOTIDE SEQUENCE [LARGE SCALE GENOMIC DNA]</scope>
    <source>
        <strain evidence="3 4">NL8</strain>
    </source>
</reference>
<feature type="compositionally biased region" description="Polar residues" evidence="1">
    <location>
        <begin position="1"/>
        <end position="14"/>
    </location>
</feature>
<feature type="region of interest" description="Disordered" evidence="1">
    <location>
        <begin position="71"/>
        <end position="121"/>
    </location>
</feature>
<keyword evidence="2" id="KW-1133">Transmembrane helix</keyword>
<feature type="compositionally biased region" description="Low complexity" evidence="1">
    <location>
        <begin position="277"/>
        <end position="298"/>
    </location>
</feature>
<keyword evidence="2" id="KW-0812">Transmembrane</keyword>
<evidence type="ECO:0000313" key="4">
    <source>
        <dbReference type="Proteomes" id="UP000730482"/>
    </source>
</evidence>